<dbReference type="EMBL" id="JAXCGZ010016208">
    <property type="protein sequence ID" value="KAK7069520.1"/>
    <property type="molecule type" value="Genomic_DNA"/>
</dbReference>
<dbReference type="SUPFAM" id="SSF49265">
    <property type="entry name" value="Fibronectin type III"/>
    <property type="match status" value="2"/>
</dbReference>
<dbReference type="SUPFAM" id="SSF48726">
    <property type="entry name" value="Immunoglobulin"/>
    <property type="match status" value="1"/>
</dbReference>
<dbReference type="CDD" id="cd00063">
    <property type="entry name" value="FN3"/>
    <property type="match status" value="3"/>
</dbReference>
<dbReference type="Pfam" id="PF00041">
    <property type="entry name" value="fn3"/>
    <property type="match status" value="3"/>
</dbReference>
<dbReference type="FunFam" id="2.60.40.10:FF:000028">
    <property type="entry name" value="Neuronal cell adhesion molecule"/>
    <property type="match status" value="1"/>
</dbReference>
<accession>A0AAN9A225</accession>
<dbReference type="InterPro" id="IPR007110">
    <property type="entry name" value="Ig-like_dom"/>
</dbReference>
<dbReference type="Proteomes" id="UP001381693">
    <property type="component" value="Unassembled WGS sequence"/>
</dbReference>
<dbReference type="PANTHER" id="PTHR13817">
    <property type="entry name" value="TITIN"/>
    <property type="match status" value="1"/>
</dbReference>
<keyword evidence="1" id="KW-0677">Repeat</keyword>
<dbReference type="InterPro" id="IPR013098">
    <property type="entry name" value="Ig_I-set"/>
</dbReference>
<dbReference type="PANTHER" id="PTHR13817:SF166">
    <property type="entry name" value="NEURONAL IGCAM-RELATED"/>
    <property type="match status" value="1"/>
</dbReference>
<dbReference type="PROSITE" id="PS50835">
    <property type="entry name" value="IG_LIKE"/>
    <property type="match status" value="1"/>
</dbReference>
<dbReference type="SMART" id="SM00409">
    <property type="entry name" value="IG"/>
    <property type="match status" value="1"/>
</dbReference>
<organism evidence="5 6">
    <name type="scientific">Halocaridina rubra</name>
    <name type="common">Hawaiian red shrimp</name>
    <dbReference type="NCBI Taxonomy" id="373956"/>
    <lineage>
        <taxon>Eukaryota</taxon>
        <taxon>Metazoa</taxon>
        <taxon>Ecdysozoa</taxon>
        <taxon>Arthropoda</taxon>
        <taxon>Crustacea</taxon>
        <taxon>Multicrustacea</taxon>
        <taxon>Malacostraca</taxon>
        <taxon>Eumalacostraca</taxon>
        <taxon>Eucarida</taxon>
        <taxon>Decapoda</taxon>
        <taxon>Pleocyemata</taxon>
        <taxon>Caridea</taxon>
        <taxon>Atyoidea</taxon>
        <taxon>Atyidae</taxon>
        <taxon>Halocaridina</taxon>
    </lineage>
</organism>
<dbReference type="GO" id="GO:0007156">
    <property type="term" value="P:homophilic cell adhesion via plasma membrane adhesion molecules"/>
    <property type="evidence" value="ECO:0007669"/>
    <property type="project" value="TreeGrafter"/>
</dbReference>
<dbReference type="SMART" id="SM00408">
    <property type="entry name" value="IGc2"/>
    <property type="match status" value="1"/>
</dbReference>
<dbReference type="GO" id="GO:0030154">
    <property type="term" value="P:cell differentiation"/>
    <property type="evidence" value="ECO:0007669"/>
    <property type="project" value="UniProtKB-ARBA"/>
</dbReference>
<feature type="domain" description="Fibronectin type-III" evidence="4">
    <location>
        <begin position="275"/>
        <end position="335"/>
    </location>
</feature>
<dbReference type="InterPro" id="IPR036116">
    <property type="entry name" value="FN3_sf"/>
</dbReference>
<reference evidence="5 6" key="1">
    <citation type="submission" date="2023-11" db="EMBL/GenBank/DDBJ databases">
        <title>Halocaridina rubra genome assembly.</title>
        <authorList>
            <person name="Smith C."/>
        </authorList>
    </citation>
    <scope>NUCLEOTIDE SEQUENCE [LARGE SCALE GENOMIC DNA]</scope>
    <source>
        <strain evidence="5">EP-1</strain>
        <tissue evidence="5">Whole</tissue>
    </source>
</reference>
<feature type="region of interest" description="Disordered" evidence="2">
    <location>
        <begin position="150"/>
        <end position="172"/>
    </location>
</feature>
<sequence>MPPAPPVVSGEGSVEVRRGETVKLECHARGDMPITLTVAKDGKSLNTNDYRYSLEILESDNGVRAELRITSVTPQDSSVIACTATNAYGSHTHQMELKVQDAPEAPRDLRVTREGSRSVTVTWAAPPSPNAAITHYSVHVRVVAVNSVGDSPSSEPLTFRTEGEAPSASPLSVRAVGTSPREVQLTWTPPDKDTWNGQLLGYYVGHRKEGALGTGRSFSFDTVGVTGGSEESWTVGGLERYTRYIFVLQAYNAKGPGPLSSEVFASTQEDVPEAPPEEVVCVALTSTRVEVTWSPPPVHLTHGQITSYTLTYTPMDDHTGINHDLRAHSVSESNR</sequence>
<name>A0AAN9A225_HALRR</name>
<evidence type="ECO:0000313" key="6">
    <source>
        <dbReference type="Proteomes" id="UP001381693"/>
    </source>
</evidence>
<dbReference type="InterPro" id="IPR050964">
    <property type="entry name" value="Striated_Muscle_Regulatory"/>
</dbReference>
<dbReference type="Pfam" id="PF07679">
    <property type="entry name" value="I-set"/>
    <property type="match status" value="1"/>
</dbReference>
<dbReference type="GO" id="GO:0045202">
    <property type="term" value="C:synapse"/>
    <property type="evidence" value="ECO:0007669"/>
    <property type="project" value="TreeGrafter"/>
</dbReference>
<evidence type="ECO:0000256" key="1">
    <source>
        <dbReference type="ARBA" id="ARBA00022737"/>
    </source>
</evidence>
<feature type="domain" description="Fibronectin type-III" evidence="4">
    <location>
        <begin position="169"/>
        <end position="270"/>
    </location>
</feature>
<dbReference type="SMART" id="SM00060">
    <property type="entry name" value="FN3"/>
    <property type="match status" value="3"/>
</dbReference>
<feature type="domain" description="Ig-like" evidence="3">
    <location>
        <begin position="5"/>
        <end position="98"/>
    </location>
</feature>
<dbReference type="InterPro" id="IPR003599">
    <property type="entry name" value="Ig_sub"/>
</dbReference>
<evidence type="ECO:0000313" key="5">
    <source>
        <dbReference type="EMBL" id="KAK7069520.1"/>
    </source>
</evidence>
<evidence type="ECO:0000259" key="4">
    <source>
        <dbReference type="PROSITE" id="PS50853"/>
    </source>
</evidence>
<evidence type="ECO:0000259" key="3">
    <source>
        <dbReference type="PROSITE" id="PS50835"/>
    </source>
</evidence>
<dbReference type="GO" id="GO:0007416">
    <property type="term" value="P:synapse assembly"/>
    <property type="evidence" value="ECO:0007669"/>
    <property type="project" value="TreeGrafter"/>
</dbReference>
<dbReference type="InterPro" id="IPR036179">
    <property type="entry name" value="Ig-like_dom_sf"/>
</dbReference>
<proteinExistence type="predicted"/>
<keyword evidence="6" id="KW-1185">Reference proteome</keyword>
<dbReference type="AlphaFoldDB" id="A0AAN9A225"/>
<dbReference type="Gene3D" id="2.60.40.10">
    <property type="entry name" value="Immunoglobulins"/>
    <property type="match status" value="4"/>
</dbReference>
<dbReference type="GO" id="GO:0009653">
    <property type="term" value="P:anatomical structure morphogenesis"/>
    <property type="evidence" value="ECO:0007669"/>
    <property type="project" value="UniProtKB-ARBA"/>
</dbReference>
<protein>
    <submittedName>
        <fullName evidence="5">Protein sidekick-2</fullName>
    </submittedName>
</protein>
<evidence type="ECO:0000256" key="2">
    <source>
        <dbReference type="SAM" id="MobiDB-lite"/>
    </source>
</evidence>
<dbReference type="InterPro" id="IPR003598">
    <property type="entry name" value="Ig_sub2"/>
</dbReference>
<dbReference type="InterPro" id="IPR013783">
    <property type="entry name" value="Ig-like_fold"/>
</dbReference>
<dbReference type="PROSITE" id="PS50853">
    <property type="entry name" value="FN3"/>
    <property type="match status" value="2"/>
</dbReference>
<comment type="caution">
    <text evidence="5">The sequence shown here is derived from an EMBL/GenBank/DDBJ whole genome shotgun (WGS) entry which is preliminary data.</text>
</comment>
<dbReference type="InterPro" id="IPR003961">
    <property type="entry name" value="FN3_dom"/>
</dbReference>
<gene>
    <name evidence="5" type="primary">SDK2_4</name>
    <name evidence="5" type="ORF">SK128_017933</name>
</gene>